<evidence type="ECO:0000256" key="3">
    <source>
        <dbReference type="ARBA" id="ARBA00022723"/>
    </source>
</evidence>
<dbReference type="GO" id="GO:0004222">
    <property type="term" value="F:metalloendopeptidase activity"/>
    <property type="evidence" value="ECO:0007669"/>
    <property type="project" value="InterPro"/>
</dbReference>
<dbReference type="PANTHER" id="PTHR11804:SF84">
    <property type="entry name" value="SACCHAROLYSIN"/>
    <property type="match status" value="1"/>
</dbReference>
<dbReference type="InterPro" id="IPR001567">
    <property type="entry name" value="Pept_M3A_M3B_dom"/>
</dbReference>
<evidence type="ECO:0000256" key="7">
    <source>
        <dbReference type="RuleBase" id="RU003435"/>
    </source>
</evidence>
<dbReference type="InterPro" id="IPR024077">
    <property type="entry name" value="Neurolysin/TOP_dom2"/>
</dbReference>
<dbReference type="Proteomes" id="UP000621856">
    <property type="component" value="Unassembled WGS sequence"/>
</dbReference>
<comment type="similarity">
    <text evidence="1 7">Belongs to the peptidase M3 family.</text>
</comment>
<name>A0A8J3A8H8_9PROT</name>
<protein>
    <submittedName>
        <fullName evidence="10">Zn-dependent oligopeptidase</fullName>
    </submittedName>
</protein>
<evidence type="ECO:0000256" key="8">
    <source>
        <dbReference type="SAM" id="SignalP"/>
    </source>
</evidence>
<proteinExistence type="inferred from homology"/>
<keyword evidence="2 7" id="KW-0645">Protease</keyword>
<evidence type="ECO:0000256" key="6">
    <source>
        <dbReference type="ARBA" id="ARBA00023049"/>
    </source>
</evidence>
<dbReference type="RefSeq" id="WP_155140076.1">
    <property type="nucleotide sequence ID" value="NZ_BMGZ01000002.1"/>
</dbReference>
<gene>
    <name evidence="10" type="primary">thoP1</name>
    <name evidence="11" type="ORF">FF098_010015</name>
    <name evidence="10" type="ORF">GCM10011355_20160</name>
</gene>
<reference evidence="10" key="3">
    <citation type="submission" date="2020-09" db="EMBL/GenBank/DDBJ databases">
        <authorList>
            <person name="Sun Q."/>
            <person name="Zhou Y."/>
        </authorList>
    </citation>
    <scope>NUCLEOTIDE SEQUENCE</scope>
    <source>
        <strain evidence="10">CGMCC 1.14984</strain>
    </source>
</reference>
<dbReference type="Proteomes" id="UP000818603">
    <property type="component" value="Unassembled WGS sequence"/>
</dbReference>
<reference evidence="10" key="1">
    <citation type="journal article" date="2014" name="Int. J. Syst. Evol. Microbiol.">
        <title>Complete genome sequence of Corynebacterium casei LMG S-19264T (=DSM 44701T), isolated from a smear-ripened cheese.</title>
        <authorList>
            <consortium name="US DOE Joint Genome Institute (JGI-PGF)"/>
            <person name="Walter F."/>
            <person name="Albersmeier A."/>
            <person name="Kalinowski J."/>
            <person name="Ruckert C."/>
        </authorList>
    </citation>
    <scope>NUCLEOTIDE SEQUENCE</scope>
    <source>
        <strain evidence="10">CGMCC 1.14984</strain>
    </source>
</reference>
<dbReference type="GO" id="GO:0046872">
    <property type="term" value="F:metal ion binding"/>
    <property type="evidence" value="ECO:0007669"/>
    <property type="project" value="UniProtKB-UniRule"/>
</dbReference>
<dbReference type="EMBL" id="BMGZ01000002">
    <property type="protein sequence ID" value="GGH97882.1"/>
    <property type="molecule type" value="Genomic_DNA"/>
</dbReference>
<dbReference type="CDD" id="cd06455">
    <property type="entry name" value="M3A_TOP"/>
    <property type="match status" value="1"/>
</dbReference>
<evidence type="ECO:0000313" key="10">
    <source>
        <dbReference type="EMBL" id="GGH97882.1"/>
    </source>
</evidence>
<keyword evidence="4 7" id="KW-0378">Hydrolase</keyword>
<feature type="chain" id="PRO_5035303055" evidence="8">
    <location>
        <begin position="24"/>
        <end position="673"/>
    </location>
</feature>
<keyword evidence="3 7" id="KW-0479">Metal-binding</keyword>
<evidence type="ECO:0000256" key="5">
    <source>
        <dbReference type="ARBA" id="ARBA00022833"/>
    </source>
</evidence>
<feature type="domain" description="Peptidase M3A/M3B catalytic" evidence="9">
    <location>
        <begin position="234"/>
        <end position="669"/>
    </location>
</feature>
<keyword evidence="6 7" id="KW-0482">Metalloprotease</keyword>
<accession>A0A8J3A8H8</accession>
<evidence type="ECO:0000256" key="1">
    <source>
        <dbReference type="ARBA" id="ARBA00006040"/>
    </source>
</evidence>
<evidence type="ECO:0000313" key="11">
    <source>
        <dbReference type="EMBL" id="NHK28239.1"/>
    </source>
</evidence>
<dbReference type="GO" id="GO:0006508">
    <property type="term" value="P:proteolysis"/>
    <property type="evidence" value="ECO:0007669"/>
    <property type="project" value="UniProtKB-KW"/>
</dbReference>
<keyword evidence="5 7" id="KW-0862">Zinc</keyword>
<reference evidence="11 13" key="2">
    <citation type="submission" date="2020-02" db="EMBL/GenBank/DDBJ databases">
        <title>Genome sequence of Parvularcula flava strain NH6-79.</title>
        <authorList>
            <person name="Abdul Karim M.H."/>
            <person name="Lam M.Q."/>
            <person name="Chen S.J."/>
            <person name="Yahya A."/>
            <person name="Shahir S."/>
            <person name="Shamsir M.S."/>
            <person name="Chong C.S."/>
        </authorList>
    </citation>
    <scope>NUCLEOTIDE SEQUENCE [LARGE SCALE GENOMIC DNA]</scope>
    <source>
        <strain evidence="11 13">NH6-79</strain>
    </source>
</reference>
<evidence type="ECO:0000313" key="12">
    <source>
        <dbReference type="Proteomes" id="UP000621856"/>
    </source>
</evidence>
<comment type="cofactor">
    <cofactor evidence="7">
        <name>Zn(2+)</name>
        <dbReference type="ChEBI" id="CHEBI:29105"/>
    </cofactor>
    <text evidence="7">Binds 1 zinc ion.</text>
</comment>
<keyword evidence="13" id="KW-1185">Reference proteome</keyword>
<dbReference type="EMBL" id="VCJR02000002">
    <property type="protein sequence ID" value="NHK28239.1"/>
    <property type="molecule type" value="Genomic_DNA"/>
</dbReference>
<keyword evidence="8" id="KW-0732">Signal</keyword>
<organism evidence="10 12">
    <name type="scientific">Aquisalinus luteolus</name>
    <dbReference type="NCBI Taxonomy" id="1566827"/>
    <lineage>
        <taxon>Bacteria</taxon>
        <taxon>Pseudomonadati</taxon>
        <taxon>Pseudomonadota</taxon>
        <taxon>Alphaproteobacteria</taxon>
        <taxon>Parvularculales</taxon>
        <taxon>Parvularculaceae</taxon>
        <taxon>Aquisalinus</taxon>
    </lineage>
</organism>
<dbReference type="SUPFAM" id="SSF55486">
    <property type="entry name" value="Metalloproteases ('zincins'), catalytic domain"/>
    <property type="match status" value="1"/>
</dbReference>
<dbReference type="GO" id="GO:0006518">
    <property type="term" value="P:peptide metabolic process"/>
    <property type="evidence" value="ECO:0007669"/>
    <property type="project" value="TreeGrafter"/>
</dbReference>
<dbReference type="InterPro" id="IPR024079">
    <property type="entry name" value="MetalloPept_cat_dom_sf"/>
</dbReference>
<dbReference type="InterPro" id="IPR045090">
    <property type="entry name" value="Pept_M3A_M3B"/>
</dbReference>
<comment type="caution">
    <text evidence="10">The sequence shown here is derived from an EMBL/GenBank/DDBJ whole genome shotgun (WGS) entry which is preliminary data.</text>
</comment>
<dbReference type="Gene3D" id="1.10.1370.10">
    <property type="entry name" value="Neurolysin, domain 3"/>
    <property type="match status" value="1"/>
</dbReference>
<evidence type="ECO:0000259" key="9">
    <source>
        <dbReference type="Pfam" id="PF01432"/>
    </source>
</evidence>
<feature type="signal peptide" evidence="8">
    <location>
        <begin position="1"/>
        <end position="23"/>
    </location>
</feature>
<sequence length="673" mass="75577">MKFKSFLLGATCAAAAVLTPAFASDDVDAFISTLAIAPESPAALTERCDAAVAKIGEMKTALEESTDAPGLDTTLADFDELYLMTVSAFLEGYLLSETHPDADMRDAGAMCLQKTYNFYSGLSLSRPIYEQLSAVDLTDATEEQRYLVNKQITQFRKGGVTLDDEGRAAVEALQNELNDLSLKHSQNIRDEDAVVKALPSQLAGLPQDYIDNHPVGDDGAVTITMAYPDVSPVFTYAEDESLRKEVSRVFSNRAWPEQTDVFRAMLEKRYELAQMLGYETYAHFDLDGRMIETPERARDFIDSLSDVARPAAQRYHDRLLQRLQQDNPDAEQVPGWSASYYGELVRQEDYALDSQEVRQYFAFDNVQEGMFTLVEDLFNVEITPWETEVWHDSVGAYEMHDADGSLIGKFYLDLHPREGKFSHAAMFPLRVGLTDRSVPVGTLVTNFPAGDHSTGLMEHGQVETFLHEFGHLIHWLFSGNLDYAMQNFSEIESDFTEAPSTMLEEWVWDYDNLKQFAVNADGEVLPKDLFDKMVAARLFGQGSGVMSQLAYSDISLSYYDQSPEGMDLDAVYNETFRSYSPFKQMDGTHSWASFGHLDGYGAAYYTYQWSTAIALDIFSEFEANGLRDPETAARYRNLVLAPGGKASANDLLEDFLGREFSVEAYEKRLMEEE</sequence>
<dbReference type="Pfam" id="PF01432">
    <property type="entry name" value="Peptidase_M3"/>
    <property type="match status" value="1"/>
</dbReference>
<dbReference type="AlphaFoldDB" id="A0A8J3A8H8"/>
<evidence type="ECO:0000256" key="2">
    <source>
        <dbReference type="ARBA" id="ARBA00022670"/>
    </source>
</evidence>
<dbReference type="PANTHER" id="PTHR11804">
    <property type="entry name" value="PROTEASE M3 THIMET OLIGOPEPTIDASE-RELATED"/>
    <property type="match status" value="1"/>
</dbReference>
<evidence type="ECO:0000256" key="4">
    <source>
        <dbReference type="ARBA" id="ARBA00022801"/>
    </source>
</evidence>
<dbReference type="Gene3D" id="3.40.390.10">
    <property type="entry name" value="Collagenase (Catalytic Domain)"/>
    <property type="match status" value="1"/>
</dbReference>
<evidence type="ECO:0000313" key="13">
    <source>
        <dbReference type="Proteomes" id="UP000818603"/>
    </source>
</evidence>